<dbReference type="AlphaFoldDB" id="A0AAF0Q169"/>
<evidence type="ECO:0000256" key="2">
    <source>
        <dbReference type="ARBA" id="ARBA00005228"/>
    </source>
</evidence>
<organism evidence="9 10">
    <name type="scientific">Solanum verrucosum</name>
    <dbReference type="NCBI Taxonomy" id="315347"/>
    <lineage>
        <taxon>Eukaryota</taxon>
        <taxon>Viridiplantae</taxon>
        <taxon>Streptophyta</taxon>
        <taxon>Embryophyta</taxon>
        <taxon>Tracheophyta</taxon>
        <taxon>Spermatophyta</taxon>
        <taxon>Magnoliopsida</taxon>
        <taxon>eudicotyledons</taxon>
        <taxon>Gunneridae</taxon>
        <taxon>Pentapetalae</taxon>
        <taxon>asterids</taxon>
        <taxon>lamiids</taxon>
        <taxon>Solanales</taxon>
        <taxon>Solanaceae</taxon>
        <taxon>Solanoideae</taxon>
        <taxon>Solaneae</taxon>
        <taxon>Solanum</taxon>
    </lineage>
</organism>
<evidence type="ECO:0000256" key="4">
    <source>
        <dbReference type="ARBA" id="ARBA00022801"/>
    </source>
</evidence>
<dbReference type="InterPro" id="IPR029058">
    <property type="entry name" value="AB_hydrolase_fold"/>
</dbReference>
<dbReference type="Gene3D" id="3.40.50.1820">
    <property type="entry name" value="alpha/beta hydrolase"/>
    <property type="match status" value="1"/>
</dbReference>
<evidence type="ECO:0000256" key="6">
    <source>
        <dbReference type="ARBA" id="ARBA00045448"/>
    </source>
</evidence>
<dbReference type="InterPro" id="IPR001375">
    <property type="entry name" value="Peptidase_S9_cat"/>
</dbReference>
<comment type="function">
    <text evidence="6">Serine peptidase whose precise substrate specificity remains unclear. Does not cleave peptides after a arginine or lysine residue. Regulates trans-Golgi network morphology and sorting by regulating the membrane binding of the AP-1 complex. May play a role in the regulation of synaptic vesicle exocytosis.</text>
</comment>
<keyword evidence="3 7" id="KW-0645">Protease</keyword>
<dbReference type="FunFam" id="3.40.50.1820:FF:000005">
    <property type="entry name" value="Prolyl endopeptidase"/>
    <property type="match status" value="1"/>
</dbReference>
<dbReference type="GO" id="GO:0004252">
    <property type="term" value="F:serine-type endopeptidase activity"/>
    <property type="evidence" value="ECO:0007669"/>
    <property type="project" value="UniProtKB-UniRule"/>
</dbReference>
<dbReference type="GO" id="GO:0005829">
    <property type="term" value="C:cytosol"/>
    <property type="evidence" value="ECO:0007669"/>
    <property type="project" value="TreeGrafter"/>
</dbReference>
<evidence type="ECO:0000313" key="10">
    <source>
        <dbReference type="Proteomes" id="UP001234989"/>
    </source>
</evidence>
<name>A0AAF0Q169_SOLVR</name>
<dbReference type="Pfam" id="PF00326">
    <property type="entry name" value="Peptidase_S9"/>
    <property type="match status" value="1"/>
</dbReference>
<keyword evidence="5 7" id="KW-0720">Serine protease</keyword>
<dbReference type="InterPro" id="IPR051543">
    <property type="entry name" value="Serine_Peptidase_S9A"/>
</dbReference>
<proteinExistence type="inferred from homology"/>
<dbReference type="InterPro" id="IPR002470">
    <property type="entry name" value="Peptidase_S9A"/>
</dbReference>
<dbReference type="SUPFAM" id="SSF53474">
    <property type="entry name" value="alpha/beta-Hydrolases"/>
    <property type="match status" value="1"/>
</dbReference>
<dbReference type="PRINTS" id="PR00862">
    <property type="entry name" value="PROLIGOPTASE"/>
</dbReference>
<evidence type="ECO:0000313" key="9">
    <source>
        <dbReference type="EMBL" id="WMV13595.1"/>
    </source>
</evidence>
<comment type="catalytic activity">
    <reaction evidence="1">
        <text>Hydrolysis of Pro-|-Xaa &gt;&gt; Ala-|-Xaa in oligopeptides.</text>
        <dbReference type="EC" id="3.4.21.26"/>
    </reaction>
</comment>
<feature type="domain" description="Peptidase S9 prolyl oligopeptidase catalytic" evidence="8">
    <location>
        <begin position="380"/>
        <end position="575"/>
    </location>
</feature>
<dbReference type="EMBL" id="CP133613">
    <property type="protein sequence ID" value="WMV13595.1"/>
    <property type="molecule type" value="Genomic_DNA"/>
</dbReference>
<evidence type="ECO:0000256" key="5">
    <source>
        <dbReference type="ARBA" id="ARBA00022825"/>
    </source>
</evidence>
<dbReference type="PANTHER" id="PTHR11757:SF19">
    <property type="entry name" value="PROLYL ENDOPEPTIDASE-LIKE"/>
    <property type="match status" value="1"/>
</dbReference>
<dbReference type="GO" id="GO:0006508">
    <property type="term" value="P:proteolysis"/>
    <property type="evidence" value="ECO:0007669"/>
    <property type="project" value="UniProtKB-KW"/>
</dbReference>
<gene>
    <name evidence="9" type="ORF">MTR67_006980</name>
</gene>
<accession>A0AAF0Q169</accession>
<sequence>MAGRTTLRGCGEKWGYSSVMGQENVESDANLRGANLKKSYFKFEQWWMQVEGFREKSQLETKEGRDNQIAGLEKVQEQRILTDDELLQKVHLSREFDEASRNEEIAWRQRSRIQWLKHGDKNTKYFHRMATAHKRINSIEKLEVNGRELTDTDEIKTEITNFYQKLYRETENWRLGLNLQGIESISLEENDWLQRQFEEEEVAEGIKLCASDKYGFPMSFYQNFWEMLKVDIMNTIRQFHDQQDSLMSEQGWNFSFRRLLNDWEIGRVAEMLQTLDDFKGTNLEVDVMIWKHNHDGMLSVSRLYNRKVKELPGEISGPWSKVLGGFDASNYVTERQWATASDGTQIPISIIYQKNLVKLDSSDPLLLYGYGSYEICIDPTFKASRFSLLDRGFIYTIAHIRGGGEMGRQWYENGKLLKKKNTFTDFIACAEYLIDKKYCSKEKLCINGRSAGGLLIGAVVNMRPNLFKAAVAGVPFVDVVTTMLDPTIPLTTSEWEEWGDPRQEEFYSYMKSYSPVDNVKAQNYPDILVTAGLNDPRVMYSEPAKFVAKLRDMKTNDNLLLFKCEMGAGHFSKSGSPPDAGKDNPPSVFVFLLQNQLPPN</sequence>
<evidence type="ECO:0000256" key="7">
    <source>
        <dbReference type="RuleBase" id="RU368024"/>
    </source>
</evidence>
<comment type="similarity">
    <text evidence="2 7">Belongs to the peptidase S9A family.</text>
</comment>
<evidence type="ECO:0000256" key="3">
    <source>
        <dbReference type="ARBA" id="ARBA00022670"/>
    </source>
</evidence>
<keyword evidence="10" id="KW-1185">Reference proteome</keyword>
<protein>
    <recommendedName>
        <fullName evidence="7">Prolyl endopeptidase</fullName>
        <ecNumber evidence="7">3.4.21.-</ecNumber>
    </recommendedName>
</protein>
<dbReference type="EC" id="3.4.21.-" evidence="7"/>
<dbReference type="Proteomes" id="UP001234989">
    <property type="component" value="Chromosome 2"/>
</dbReference>
<keyword evidence="4 7" id="KW-0378">Hydrolase</keyword>
<reference evidence="9" key="1">
    <citation type="submission" date="2023-08" db="EMBL/GenBank/DDBJ databases">
        <title>A de novo genome assembly of Solanum verrucosum Schlechtendal, a Mexican diploid species geographically isolated from the other diploid A-genome species in potato relatives.</title>
        <authorList>
            <person name="Hosaka K."/>
        </authorList>
    </citation>
    <scope>NUCLEOTIDE SEQUENCE</scope>
    <source>
        <tissue evidence="9">Young leaves</tissue>
    </source>
</reference>
<evidence type="ECO:0000259" key="8">
    <source>
        <dbReference type="Pfam" id="PF00326"/>
    </source>
</evidence>
<dbReference type="PANTHER" id="PTHR11757">
    <property type="entry name" value="PROTEASE FAMILY S9A OLIGOPEPTIDASE"/>
    <property type="match status" value="1"/>
</dbReference>
<evidence type="ECO:0000256" key="1">
    <source>
        <dbReference type="ARBA" id="ARBA00001070"/>
    </source>
</evidence>